<dbReference type="InterPro" id="IPR001646">
    <property type="entry name" value="5peptide_repeat"/>
</dbReference>
<reference evidence="2 3" key="1">
    <citation type="submission" date="2020-10" db="EMBL/GenBank/DDBJ databases">
        <title>Mucilaginibacter mali sp. nov., isolated from rhizosphere soil of apple orchard.</title>
        <authorList>
            <person name="Lee J.-S."/>
            <person name="Kim H.S."/>
            <person name="Kim J.-S."/>
        </authorList>
    </citation>
    <scope>NUCLEOTIDE SEQUENCE [LARGE SCALE GENOMIC DNA]</scope>
    <source>
        <strain evidence="2 3">KCTC 23157</strain>
    </source>
</reference>
<dbReference type="InterPro" id="IPR001387">
    <property type="entry name" value="Cro/C1-type_HTH"/>
</dbReference>
<sequence>MEMKMIGNKIAETRKRANMSQAELAEQLFISPQAVGKWERGESIPDIVTSKRLAEILKVDLNFLTGSVTIVDLPNNGSSPTEEGASTSRSQESSEIIHFSGSNLLESDFAGVIAHNRKFNGSALRGTDFTDADLTGSRFSGSDVCEVNFKGANLTNCVFSASDLSRSCFQKSILTGTEFTSSGMSLTKFTDCEFLNVKLARTDLRKTIFENCIFETVEFKSADLTDLIFDGHHFTNVKFHNTALNGVSFKGATLKNVSFRAPYALTNRYYKAIQTICFDNAMIDKLTYAALKGIGANLSNVTIY</sequence>
<dbReference type="Pfam" id="PF13599">
    <property type="entry name" value="Pentapeptide_4"/>
    <property type="match status" value="1"/>
</dbReference>
<dbReference type="Gene3D" id="1.10.260.40">
    <property type="entry name" value="lambda repressor-like DNA-binding domains"/>
    <property type="match status" value="1"/>
</dbReference>
<dbReference type="PANTHER" id="PTHR14136:SF17">
    <property type="entry name" value="BTB_POZ DOMAIN-CONTAINING PROTEIN KCTD9"/>
    <property type="match status" value="1"/>
</dbReference>
<comment type="caution">
    <text evidence="2">The sequence shown here is derived from an EMBL/GenBank/DDBJ whole genome shotgun (WGS) entry which is preliminary data.</text>
</comment>
<accession>A0ABR9XMI3</accession>
<dbReference type="Proteomes" id="UP000632774">
    <property type="component" value="Unassembled WGS sequence"/>
</dbReference>
<dbReference type="Pfam" id="PF01381">
    <property type="entry name" value="HTH_3"/>
    <property type="match status" value="1"/>
</dbReference>
<proteinExistence type="predicted"/>
<evidence type="ECO:0000313" key="2">
    <source>
        <dbReference type="EMBL" id="MBE9668491.1"/>
    </source>
</evidence>
<keyword evidence="3" id="KW-1185">Reference proteome</keyword>
<organism evidence="2 3">
    <name type="scientific">Mucilaginibacter boryungensis</name>
    <dbReference type="NCBI Taxonomy" id="768480"/>
    <lineage>
        <taxon>Bacteria</taxon>
        <taxon>Pseudomonadati</taxon>
        <taxon>Bacteroidota</taxon>
        <taxon>Sphingobacteriia</taxon>
        <taxon>Sphingobacteriales</taxon>
        <taxon>Sphingobacteriaceae</taxon>
        <taxon>Mucilaginibacter</taxon>
    </lineage>
</organism>
<dbReference type="InterPro" id="IPR051082">
    <property type="entry name" value="Pentapeptide-BTB/POZ_domain"/>
</dbReference>
<dbReference type="RefSeq" id="WP_194107890.1">
    <property type="nucleotide sequence ID" value="NZ_JADFFM010000002.1"/>
</dbReference>
<feature type="domain" description="HTH cro/C1-type" evidence="1">
    <location>
        <begin position="10"/>
        <end position="64"/>
    </location>
</feature>
<dbReference type="Pfam" id="PF00805">
    <property type="entry name" value="Pentapeptide"/>
    <property type="match status" value="1"/>
</dbReference>
<dbReference type="InterPro" id="IPR010982">
    <property type="entry name" value="Lambda_DNA-bd_dom_sf"/>
</dbReference>
<evidence type="ECO:0000259" key="1">
    <source>
        <dbReference type="PROSITE" id="PS50943"/>
    </source>
</evidence>
<gene>
    <name evidence="2" type="ORF">IRJ18_19125</name>
</gene>
<dbReference type="SUPFAM" id="SSF141571">
    <property type="entry name" value="Pentapeptide repeat-like"/>
    <property type="match status" value="1"/>
</dbReference>
<dbReference type="PANTHER" id="PTHR14136">
    <property type="entry name" value="BTB_POZ DOMAIN-CONTAINING PROTEIN KCTD9"/>
    <property type="match status" value="1"/>
</dbReference>
<name>A0ABR9XMI3_9SPHI</name>
<dbReference type="EMBL" id="JADFFM010000002">
    <property type="protein sequence ID" value="MBE9668491.1"/>
    <property type="molecule type" value="Genomic_DNA"/>
</dbReference>
<evidence type="ECO:0000313" key="3">
    <source>
        <dbReference type="Proteomes" id="UP000632774"/>
    </source>
</evidence>
<dbReference type="SUPFAM" id="SSF47413">
    <property type="entry name" value="lambda repressor-like DNA-binding domains"/>
    <property type="match status" value="1"/>
</dbReference>
<dbReference type="CDD" id="cd00093">
    <property type="entry name" value="HTH_XRE"/>
    <property type="match status" value="1"/>
</dbReference>
<dbReference type="PROSITE" id="PS50943">
    <property type="entry name" value="HTH_CROC1"/>
    <property type="match status" value="1"/>
</dbReference>
<dbReference type="Gene3D" id="2.160.20.80">
    <property type="entry name" value="E3 ubiquitin-protein ligase SopA"/>
    <property type="match status" value="2"/>
</dbReference>
<dbReference type="SMART" id="SM00530">
    <property type="entry name" value="HTH_XRE"/>
    <property type="match status" value="1"/>
</dbReference>
<protein>
    <submittedName>
        <fullName evidence="2">Pentapeptide repeat-containing protein</fullName>
    </submittedName>
</protein>